<dbReference type="Proteomes" id="UP000886595">
    <property type="component" value="Unassembled WGS sequence"/>
</dbReference>
<evidence type="ECO:0008006" key="12">
    <source>
        <dbReference type="Google" id="ProtNLM"/>
    </source>
</evidence>
<feature type="transmembrane region" description="Helical" evidence="9">
    <location>
        <begin position="72"/>
        <end position="92"/>
    </location>
</feature>
<protein>
    <recommendedName>
        <fullName evidence="12">Aluminum-activated malate transporter</fullName>
    </recommendedName>
</protein>
<name>A0A8X7QKX4_BRACI</name>
<evidence type="ECO:0000256" key="4">
    <source>
        <dbReference type="ARBA" id="ARBA00022692"/>
    </source>
</evidence>
<proteinExistence type="inferred from homology"/>
<dbReference type="OrthoDB" id="68611at2759"/>
<organism evidence="10 11">
    <name type="scientific">Brassica carinata</name>
    <name type="common">Ethiopian mustard</name>
    <name type="synonym">Abyssinian cabbage</name>
    <dbReference type="NCBI Taxonomy" id="52824"/>
    <lineage>
        <taxon>Eukaryota</taxon>
        <taxon>Viridiplantae</taxon>
        <taxon>Streptophyta</taxon>
        <taxon>Embryophyta</taxon>
        <taxon>Tracheophyta</taxon>
        <taxon>Spermatophyta</taxon>
        <taxon>Magnoliopsida</taxon>
        <taxon>eudicotyledons</taxon>
        <taxon>Gunneridae</taxon>
        <taxon>Pentapetalae</taxon>
        <taxon>rosids</taxon>
        <taxon>malvids</taxon>
        <taxon>Brassicales</taxon>
        <taxon>Brassicaceae</taxon>
        <taxon>Brassiceae</taxon>
        <taxon>Brassica</taxon>
    </lineage>
</organism>
<feature type="transmembrane region" description="Helical" evidence="9">
    <location>
        <begin position="156"/>
        <end position="176"/>
    </location>
</feature>
<evidence type="ECO:0000313" key="11">
    <source>
        <dbReference type="Proteomes" id="UP000886595"/>
    </source>
</evidence>
<evidence type="ECO:0000313" key="10">
    <source>
        <dbReference type="EMBL" id="KAG2272255.1"/>
    </source>
</evidence>
<feature type="transmembrane region" description="Helical" evidence="9">
    <location>
        <begin position="188"/>
        <end position="210"/>
    </location>
</feature>
<comment type="subcellular location">
    <subcellularLocation>
        <location evidence="1">Membrane</location>
        <topology evidence="1">Multi-pass membrane protein</topology>
    </subcellularLocation>
</comment>
<keyword evidence="11" id="KW-1185">Reference proteome</keyword>
<comment type="similarity">
    <text evidence="2">Belongs to the aromatic acid exporter (TC 2.A.85) family.</text>
</comment>
<feature type="transmembrane region" description="Helical" evidence="9">
    <location>
        <begin position="47"/>
        <end position="66"/>
    </location>
</feature>
<dbReference type="Pfam" id="PF11744">
    <property type="entry name" value="ALMT"/>
    <property type="match status" value="1"/>
</dbReference>
<feature type="transmembrane region" description="Helical" evidence="9">
    <location>
        <begin position="130"/>
        <end position="149"/>
    </location>
</feature>
<dbReference type="GO" id="GO:0034220">
    <property type="term" value="P:monoatomic ion transmembrane transport"/>
    <property type="evidence" value="ECO:0007669"/>
    <property type="project" value="UniProtKB-KW"/>
</dbReference>
<evidence type="ECO:0000256" key="7">
    <source>
        <dbReference type="ARBA" id="ARBA00023136"/>
    </source>
</evidence>
<dbReference type="InterPro" id="IPR020966">
    <property type="entry name" value="ALMT"/>
</dbReference>
<dbReference type="AlphaFoldDB" id="A0A8X7QKX4"/>
<dbReference type="GO" id="GO:0015743">
    <property type="term" value="P:malate transport"/>
    <property type="evidence" value="ECO:0007669"/>
    <property type="project" value="InterPro"/>
</dbReference>
<evidence type="ECO:0000256" key="6">
    <source>
        <dbReference type="ARBA" id="ARBA00023065"/>
    </source>
</evidence>
<gene>
    <name evidence="10" type="ORF">Bca52824_066810</name>
</gene>
<accession>A0A8X7QKX4</accession>
<evidence type="ECO:0000256" key="5">
    <source>
        <dbReference type="ARBA" id="ARBA00022989"/>
    </source>
</evidence>
<keyword evidence="4 9" id="KW-0812">Transmembrane</keyword>
<dbReference type="PANTHER" id="PTHR31086">
    <property type="entry name" value="ALUMINUM-ACTIVATED MALATE TRANSPORTER 10"/>
    <property type="match status" value="1"/>
</dbReference>
<evidence type="ECO:0000256" key="1">
    <source>
        <dbReference type="ARBA" id="ARBA00004141"/>
    </source>
</evidence>
<reference evidence="10 11" key="1">
    <citation type="submission" date="2020-02" db="EMBL/GenBank/DDBJ databases">
        <authorList>
            <person name="Ma Q."/>
            <person name="Huang Y."/>
            <person name="Song X."/>
            <person name="Pei D."/>
        </authorList>
    </citation>
    <scope>NUCLEOTIDE SEQUENCE [LARGE SCALE GENOMIC DNA]</scope>
    <source>
        <strain evidence="10">Sxm20200214</strain>
        <tissue evidence="10">Leaf</tissue>
    </source>
</reference>
<evidence type="ECO:0000256" key="9">
    <source>
        <dbReference type="SAM" id="Phobius"/>
    </source>
</evidence>
<evidence type="ECO:0000256" key="2">
    <source>
        <dbReference type="ARBA" id="ARBA00007079"/>
    </source>
</evidence>
<sequence>MEMDLNAQVKKACFLQRLKDFPSKLKDGVTKRIKHVQKFGKDDPRRIIHSIKVGLSLTLVSMLYYVRPLYNSFGVSGMWAILTVVVVSEFTVGGTLSKGLNRAFATLIAGALGVGAVHLARLCGHKGEPIVLGILVFSLGAAATFSRFFPRIKQRYDYGALIFILTFSMVAVSGYRTDEILVIAYQRLSTILIGGTICILVSIFVFPVWAGEDLHKMVANNIIKLANSIEGFDGEYFPSSEKTSKETNSSVREYKSILTSKSTEDTLANLARWEPGHGRFRLRHPWTKYLKIAGLVRQCAFHFEILNGYVLSDVKVRR</sequence>
<keyword evidence="7 9" id="KW-0472">Membrane</keyword>
<dbReference type="GO" id="GO:0016020">
    <property type="term" value="C:membrane"/>
    <property type="evidence" value="ECO:0007669"/>
    <property type="project" value="UniProtKB-SubCell"/>
</dbReference>
<evidence type="ECO:0000256" key="3">
    <source>
        <dbReference type="ARBA" id="ARBA00022448"/>
    </source>
</evidence>
<dbReference type="EMBL" id="JAAMPC010000013">
    <property type="protein sequence ID" value="KAG2272255.1"/>
    <property type="molecule type" value="Genomic_DNA"/>
</dbReference>
<keyword evidence="5 9" id="KW-1133">Transmembrane helix</keyword>
<evidence type="ECO:0000256" key="8">
    <source>
        <dbReference type="ARBA" id="ARBA00023303"/>
    </source>
</evidence>
<keyword evidence="8" id="KW-0407">Ion channel</keyword>
<comment type="caution">
    <text evidence="10">The sequence shown here is derived from an EMBL/GenBank/DDBJ whole genome shotgun (WGS) entry which is preliminary data.</text>
</comment>
<keyword evidence="3" id="KW-0813">Transport</keyword>
<keyword evidence="6" id="KW-0406">Ion transport</keyword>
<feature type="transmembrane region" description="Helical" evidence="9">
    <location>
        <begin position="104"/>
        <end position="124"/>
    </location>
</feature>